<comment type="subcellular location">
    <subcellularLocation>
        <location evidence="1">Cell outer membrane</location>
    </subcellularLocation>
</comment>
<dbReference type="HOGENOM" id="CLU_055090_0_0_4"/>
<dbReference type="SUPFAM" id="SSF56954">
    <property type="entry name" value="Outer membrane efflux proteins (OEP)"/>
    <property type="match status" value="1"/>
</dbReference>
<dbReference type="KEGG" id="ctes:O987_24820"/>
<organism evidence="8 9">
    <name type="scientific">Comamonas testosteroni TK102</name>
    <dbReference type="NCBI Taxonomy" id="1392005"/>
    <lineage>
        <taxon>Bacteria</taxon>
        <taxon>Pseudomonadati</taxon>
        <taxon>Pseudomonadota</taxon>
        <taxon>Betaproteobacteria</taxon>
        <taxon>Burkholderiales</taxon>
        <taxon>Comamonadaceae</taxon>
        <taxon>Comamonas</taxon>
    </lineage>
</organism>
<dbReference type="GO" id="GO:0009279">
    <property type="term" value="C:cell outer membrane"/>
    <property type="evidence" value="ECO:0007669"/>
    <property type="project" value="UniProtKB-SubCell"/>
</dbReference>
<dbReference type="GO" id="GO:0015562">
    <property type="term" value="F:efflux transmembrane transporter activity"/>
    <property type="evidence" value="ECO:0007669"/>
    <property type="project" value="InterPro"/>
</dbReference>
<keyword evidence="7" id="KW-0732">Signal</keyword>
<feature type="signal peptide" evidence="7">
    <location>
        <begin position="1"/>
        <end position="44"/>
    </location>
</feature>
<evidence type="ECO:0000313" key="9">
    <source>
        <dbReference type="Proteomes" id="UP000028782"/>
    </source>
</evidence>
<evidence type="ECO:0000256" key="5">
    <source>
        <dbReference type="ARBA" id="ARBA00023237"/>
    </source>
</evidence>
<evidence type="ECO:0000256" key="1">
    <source>
        <dbReference type="ARBA" id="ARBA00004442"/>
    </source>
</evidence>
<dbReference type="GO" id="GO:0015288">
    <property type="term" value="F:porin activity"/>
    <property type="evidence" value="ECO:0007669"/>
    <property type="project" value="TreeGrafter"/>
</dbReference>
<evidence type="ECO:0000256" key="2">
    <source>
        <dbReference type="ARBA" id="ARBA00022452"/>
    </source>
</evidence>
<dbReference type="Proteomes" id="UP000028782">
    <property type="component" value="Chromosome"/>
</dbReference>
<keyword evidence="5" id="KW-0998">Cell outer membrane</keyword>
<dbReference type="PANTHER" id="PTHR30026">
    <property type="entry name" value="OUTER MEMBRANE PROTEIN TOLC"/>
    <property type="match status" value="1"/>
</dbReference>
<dbReference type="Gene3D" id="1.20.1600.10">
    <property type="entry name" value="Outer membrane efflux proteins (OEP)"/>
    <property type="match status" value="1"/>
</dbReference>
<dbReference type="InterPro" id="IPR051906">
    <property type="entry name" value="TolC-like"/>
</dbReference>
<keyword evidence="4" id="KW-0472">Membrane</keyword>
<protein>
    <submittedName>
        <fullName evidence="8">Metal transporter</fullName>
    </submittedName>
</protein>
<keyword evidence="2" id="KW-1134">Transmembrane beta strand</keyword>
<dbReference type="AlphaFoldDB" id="A0A076PTJ6"/>
<dbReference type="EMBL" id="CP006704">
    <property type="protein sequence ID" value="AIJ49038.1"/>
    <property type="molecule type" value="Genomic_DNA"/>
</dbReference>
<reference evidence="8 9" key="1">
    <citation type="journal article" date="2014" name="Genome Announc.">
        <title>Complete Genome Sequence of Polychlorinated Biphenyl Degrader Comamonas testosteroni TK102 (NBRC 109938).</title>
        <authorList>
            <person name="Fukuda K."/>
            <person name="Hosoyama A."/>
            <person name="Tsuchikane K."/>
            <person name="Ohji S."/>
            <person name="Yamazoe A."/>
            <person name="Fujita N."/>
            <person name="Shintani M."/>
            <person name="Kimbara K."/>
        </authorList>
    </citation>
    <scope>NUCLEOTIDE SEQUENCE [LARGE SCALE GENOMIC DNA]</scope>
    <source>
        <strain evidence="8">TK102</strain>
    </source>
</reference>
<keyword evidence="3" id="KW-0812">Transmembrane</keyword>
<evidence type="ECO:0000256" key="6">
    <source>
        <dbReference type="SAM" id="Coils"/>
    </source>
</evidence>
<sequence length="437" mass="46879">MNAANALCPRSLGNFNFHFPGMSMKNALFHACACALLLAGAAQAQSYLPAEATVRMAVDQSPAVQEAEAVTRAARARADGLRTGSHETVVRASGQRRWTHDGSGQRFTEGQIALERPLRLWGKAAVDAELAEATRATGLLAAQDARHETARQLLALWFSALRAAQARQAAQDNADAAAELARVTERRLRAGDAARLEAELAAAEQARMQAALAAAEAAQTSARAELCARFPDLCPLARISIDASALPALPSGSEAQLRSRYIEHSHEHLLALSEETLALHQARRTDLERHPDPTIGVFASSERGGAERIAGLSISLPLGSAYRQSQAAAALTDADAALSRRLAVARRLGAEFDVLWSQLNGRRAAAAAQVRAATLQRSATDRAMRAYRAGESGLAELLAARRVLADAVLAERMARVDTLESDSRLRLDLHELWDFDD</sequence>
<name>A0A076PTJ6_COMTE</name>
<dbReference type="GO" id="GO:1990281">
    <property type="term" value="C:efflux pump complex"/>
    <property type="evidence" value="ECO:0007669"/>
    <property type="project" value="TreeGrafter"/>
</dbReference>
<feature type="chain" id="PRO_5001716618" evidence="7">
    <location>
        <begin position="45"/>
        <end position="437"/>
    </location>
</feature>
<gene>
    <name evidence="8" type="ORF">O987_24820</name>
</gene>
<evidence type="ECO:0000256" key="3">
    <source>
        <dbReference type="ARBA" id="ARBA00022692"/>
    </source>
</evidence>
<dbReference type="PANTHER" id="PTHR30026:SF20">
    <property type="entry name" value="OUTER MEMBRANE PROTEIN TOLC"/>
    <property type="match status" value="1"/>
</dbReference>
<evidence type="ECO:0000256" key="7">
    <source>
        <dbReference type="SAM" id="SignalP"/>
    </source>
</evidence>
<proteinExistence type="predicted"/>
<accession>A0A076PTJ6</accession>
<evidence type="ECO:0000313" key="8">
    <source>
        <dbReference type="EMBL" id="AIJ49038.1"/>
    </source>
</evidence>
<evidence type="ECO:0000256" key="4">
    <source>
        <dbReference type="ARBA" id="ARBA00023136"/>
    </source>
</evidence>
<feature type="coiled-coil region" evidence="6">
    <location>
        <begin position="166"/>
        <end position="213"/>
    </location>
</feature>
<keyword evidence="6" id="KW-0175">Coiled coil</keyword>